<feature type="transmembrane region" description="Helical" evidence="1">
    <location>
        <begin position="6"/>
        <end position="24"/>
    </location>
</feature>
<proteinExistence type="predicted"/>
<keyword evidence="3" id="KW-1185">Reference proteome</keyword>
<dbReference type="Proteomes" id="UP001649381">
    <property type="component" value="Unassembled WGS sequence"/>
</dbReference>
<gene>
    <name evidence="2" type="ORF">L2716_16050</name>
</gene>
<evidence type="ECO:0008006" key="4">
    <source>
        <dbReference type="Google" id="ProtNLM"/>
    </source>
</evidence>
<feature type="transmembrane region" description="Helical" evidence="1">
    <location>
        <begin position="31"/>
        <end position="50"/>
    </location>
</feature>
<dbReference type="RefSeq" id="WP_236338016.1">
    <property type="nucleotide sequence ID" value="NZ_JAKIJS010000002.1"/>
</dbReference>
<keyword evidence="1" id="KW-1133">Transmembrane helix</keyword>
<comment type="caution">
    <text evidence="2">The sequence shown here is derived from an EMBL/GenBank/DDBJ whole genome shotgun (WGS) entry which is preliminary data.</text>
</comment>
<keyword evidence="1" id="KW-0472">Membrane</keyword>
<sequence length="136" mass="16293">MLELSGEYKGLVIMLIFILIPVLFLKTINKYLKAVIYVYFTVVTVVFIQGREKIHDKYYDVPVPDLYWDKNSKWVGDVSYYYFIPVAILFSYIFYKWFQSTKSPLSKVVWTITFIIVICLFFIFTFIFNFGYGYRP</sequence>
<feature type="transmembrane region" description="Helical" evidence="1">
    <location>
        <begin position="80"/>
        <end position="98"/>
    </location>
</feature>
<evidence type="ECO:0000256" key="1">
    <source>
        <dbReference type="SAM" id="Phobius"/>
    </source>
</evidence>
<evidence type="ECO:0000313" key="2">
    <source>
        <dbReference type="EMBL" id="MCF6139249.1"/>
    </source>
</evidence>
<name>A0ABS9H2S0_9BACL</name>
<dbReference type="EMBL" id="JAKIJS010000002">
    <property type="protein sequence ID" value="MCF6139249.1"/>
    <property type="molecule type" value="Genomic_DNA"/>
</dbReference>
<evidence type="ECO:0000313" key="3">
    <source>
        <dbReference type="Proteomes" id="UP001649381"/>
    </source>
</evidence>
<reference evidence="2 3" key="1">
    <citation type="submission" date="2022-01" db="EMBL/GenBank/DDBJ databases">
        <title>Alkalihalobacillus sp. EGI L200015, a novel bacterium isolated from a salt lake sediment.</title>
        <authorList>
            <person name="Gao L."/>
            <person name="Fang B.-Z."/>
            <person name="Li W.-J."/>
        </authorList>
    </citation>
    <scope>NUCLEOTIDE SEQUENCE [LARGE SCALE GENOMIC DNA]</scope>
    <source>
        <strain evidence="2 3">KCTC 12718</strain>
    </source>
</reference>
<feature type="transmembrane region" description="Helical" evidence="1">
    <location>
        <begin position="110"/>
        <end position="132"/>
    </location>
</feature>
<protein>
    <recommendedName>
        <fullName evidence="4">O-antigen polymerase</fullName>
    </recommendedName>
</protein>
<accession>A0ABS9H2S0</accession>
<keyword evidence="1" id="KW-0812">Transmembrane</keyword>
<organism evidence="2 3">
    <name type="scientific">Pseudalkalibacillus berkeleyi</name>
    <dbReference type="NCBI Taxonomy" id="1069813"/>
    <lineage>
        <taxon>Bacteria</taxon>
        <taxon>Bacillati</taxon>
        <taxon>Bacillota</taxon>
        <taxon>Bacilli</taxon>
        <taxon>Bacillales</taxon>
        <taxon>Fictibacillaceae</taxon>
        <taxon>Pseudalkalibacillus</taxon>
    </lineage>
</organism>